<name>A0AAD8GKX5_ACIOX</name>
<reference evidence="1" key="1">
    <citation type="submission" date="2022-02" db="EMBL/GenBank/DDBJ databases">
        <title>Atlantic sturgeon de novo genome assembly.</title>
        <authorList>
            <person name="Stock M."/>
            <person name="Klopp C."/>
            <person name="Guiguen Y."/>
            <person name="Cabau C."/>
            <person name="Parinello H."/>
            <person name="Santidrian Yebra-Pimentel E."/>
            <person name="Kuhl H."/>
            <person name="Dirks R.P."/>
            <person name="Guessner J."/>
            <person name="Wuertz S."/>
            <person name="Du K."/>
            <person name="Schartl M."/>
        </authorList>
    </citation>
    <scope>NUCLEOTIDE SEQUENCE</scope>
    <source>
        <strain evidence="1">STURGEONOMICS-FGT-2020</strain>
        <tissue evidence="1">Whole blood</tissue>
    </source>
</reference>
<proteinExistence type="predicted"/>
<dbReference type="GO" id="GO:0016491">
    <property type="term" value="F:oxidoreductase activity"/>
    <property type="evidence" value="ECO:0007669"/>
    <property type="project" value="InterPro"/>
</dbReference>
<dbReference type="EMBL" id="JAGXEW010000001">
    <property type="protein sequence ID" value="KAK1176580.1"/>
    <property type="molecule type" value="Genomic_DNA"/>
</dbReference>
<protein>
    <submittedName>
        <fullName evidence="1">Xanthine dehydrogenase-like</fullName>
    </submittedName>
</protein>
<comment type="caution">
    <text evidence="1">The sequence shown here is derived from an EMBL/GenBank/DDBJ whole genome shotgun (WGS) entry which is preliminary data.</text>
</comment>
<accession>A0AAD8GKX5</accession>
<dbReference type="InterPro" id="IPR037165">
    <property type="entry name" value="AldOxase/xan_DH_Mopterin-bd_sf"/>
</dbReference>
<dbReference type="Gene3D" id="3.30.365.10">
    <property type="entry name" value="Aldehyde oxidase/xanthine dehydrogenase, molybdopterin binding domain"/>
    <property type="match status" value="1"/>
</dbReference>
<sequence length="93" mass="10571">MIVKGGTLSEVVMTYYCGNGCNPNDNEVGTRFAFSDSVYRCNNWHLIRVAVKTNTQSNTWCRAAPRAHMKMRNSISLRLSRSNKLHSNIYITV</sequence>
<keyword evidence="2" id="KW-1185">Reference proteome</keyword>
<dbReference type="Proteomes" id="UP001230051">
    <property type="component" value="Unassembled WGS sequence"/>
</dbReference>
<dbReference type="AlphaFoldDB" id="A0AAD8GKX5"/>
<evidence type="ECO:0000313" key="1">
    <source>
        <dbReference type="EMBL" id="KAK1176580.1"/>
    </source>
</evidence>
<evidence type="ECO:0000313" key="2">
    <source>
        <dbReference type="Proteomes" id="UP001230051"/>
    </source>
</evidence>
<gene>
    <name evidence="1" type="ORF">AOXY_G1487</name>
</gene>
<dbReference type="SUPFAM" id="SSF56003">
    <property type="entry name" value="Molybdenum cofactor-binding domain"/>
    <property type="match status" value="1"/>
</dbReference>
<organism evidence="1 2">
    <name type="scientific">Acipenser oxyrinchus oxyrinchus</name>
    <dbReference type="NCBI Taxonomy" id="40147"/>
    <lineage>
        <taxon>Eukaryota</taxon>
        <taxon>Metazoa</taxon>
        <taxon>Chordata</taxon>
        <taxon>Craniata</taxon>
        <taxon>Vertebrata</taxon>
        <taxon>Euteleostomi</taxon>
        <taxon>Actinopterygii</taxon>
        <taxon>Chondrostei</taxon>
        <taxon>Acipenseriformes</taxon>
        <taxon>Acipenseridae</taxon>
        <taxon>Acipenser</taxon>
    </lineage>
</organism>